<dbReference type="AlphaFoldDB" id="A0A0C3G724"/>
<sequence length="140" mass="16025">MPLNHTPTQKGSIALMCWWIMNRQFLSDNNSVDMRLCRLCFNASRVANEELYSIEPVIAEAYDSWNYQWLQSNQVSSVASIPPMQPNRRTSNQACNLISLSQRKNRELAVSKHVSSTRTHNIFGPPADDPRGLTVVYRLE</sequence>
<protein>
    <submittedName>
        <fullName evidence="1">Uncharacterized protein</fullName>
    </submittedName>
</protein>
<name>A0A0C3G724_PILCF</name>
<keyword evidence="2" id="KW-1185">Reference proteome</keyword>
<dbReference type="HOGENOM" id="CLU_1835881_0_0_1"/>
<gene>
    <name evidence="1" type="ORF">PILCRDRAFT_4951</name>
</gene>
<evidence type="ECO:0000313" key="1">
    <source>
        <dbReference type="EMBL" id="KIM86466.1"/>
    </source>
</evidence>
<reference evidence="2" key="2">
    <citation type="submission" date="2015-01" db="EMBL/GenBank/DDBJ databases">
        <title>Evolutionary Origins and Diversification of the Mycorrhizal Mutualists.</title>
        <authorList>
            <consortium name="DOE Joint Genome Institute"/>
            <consortium name="Mycorrhizal Genomics Consortium"/>
            <person name="Kohler A."/>
            <person name="Kuo A."/>
            <person name="Nagy L.G."/>
            <person name="Floudas D."/>
            <person name="Copeland A."/>
            <person name="Barry K.W."/>
            <person name="Cichocki N."/>
            <person name="Veneault-Fourrey C."/>
            <person name="LaButti K."/>
            <person name="Lindquist E.A."/>
            <person name="Lipzen A."/>
            <person name="Lundell T."/>
            <person name="Morin E."/>
            <person name="Murat C."/>
            <person name="Riley R."/>
            <person name="Ohm R."/>
            <person name="Sun H."/>
            <person name="Tunlid A."/>
            <person name="Henrissat B."/>
            <person name="Grigoriev I.V."/>
            <person name="Hibbett D.S."/>
            <person name="Martin F."/>
        </authorList>
    </citation>
    <scope>NUCLEOTIDE SEQUENCE [LARGE SCALE GENOMIC DNA]</scope>
    <source>
        <strain evidence="2">F 1598</strain>
    </source>
</reference>
<evidence type="ECO:0000313" key="2">
    <source>
        <dbReference type="Proteomes" id="UP000054166"/>
    </source>
</evidence>
<reference evidence="1 2" key="1">
    <citation type="submission" date="2014-04" db="EMBL/GenBank/DDBJ databases">
        <authorList>
            <consortium name="DOE Joint Genome Institute"/>
            <person name="Kuo A."/>
            <person name="Tarkka M."/>
            <person name="Buscot F."/>
            <person name="Kohler A."/>
            <person name="Nagy L.G."/>
            <person name="Floudas D."/>
            <person name="Copeland A."/>
            <person name="Barry K.W."/>
            <person name="Cichocki N."/>
            <person name="Veneault-Fourrey C."/>
            <person name="LaButti K."/>
            <person name="Lindquist E.A."/>
            <person name="Lipzen A."/>
            <person name="Lundell T."/>
            <person name="Morin E."/>
            <person name="Murat C."/>
            <person name="Sun H."/>
            <person name="Tunlid A."/>
            <person name="Henrissat B."/>
            <person name="Grigoriev I.V."/>
            <person name="Hibbett D.S."/>
            <person name="Martin F."/>
            <person name="Nordberg H.P."/>
            <person name="Cantor M.N."/>
            <person name="Hua S.X."/>
        </authorList>
    </citation>
    <scope>NUCLEOTIDE SEQUENCE [LARGE SCALE GENOMIC DNA]</scope>
    <source>
        <strain evidence="1 2">F 1598</strain>
    </source>
</reference>
<accession>A0A0C3G724</accession>
<dbReference type="InParanoid" id="A0A0C3G724"/>
<dbReference type="EMBL" id="KN832982">
    <property type="protein sequence ID" value="KIM86466.1"/>
    <property type="molecule type" value="Genomic_DNA"/>
</dbReference>
<dbReference type="Proteomes" id="UP000054166">
    <property type="component" value="Unassembled WGS sequence"/>
</dbReference>
<proteinExistence type="predicted"/>
<organism evidence="1 2">
    <name type="scientific">Piloderma croceum (strain F 1598)</name>
    <dbReference type="NCBI Taxonomy" id="765440"/>
    <lineage>
        <taxon>Eukaryota</taxon>
        <taxon>Fungi</taxon>
        <taxon>Dikarya</taxon>
        <taxon>Basidiomycota</taxon>
        <taxon>Agaricomycotina</taxon>
        <taxon>Agaricomycetes</taxon>
        <taxon>Agaricomycetidae</taxon>
        <taxon>Atheliales</taxon>
        <taxon>Atheliaceae</taxon>
        <taxon>Piloderma</taxon>
    </lineage>
</organism>